<reference evidence="3 4" key="1">
    <citation type="journal article" date="2007" name="Proc. Natl. Acad. Sci. U.S.A.">
        <title>Characterization of a marine gammaproteobacterium capable of aerobic anoxygenic photosynthesis.</title>
        <authorList>
            <person name="Fuchs B.M."/>
            <person name="Spring S."/>
            <person name="Teeling H."/>
            <person name="Quast C."/>
            <person name="Wulf J."/>
            <person name="Schattenhofer M."/>
            <person name="Yan S."/>
            <person name="Ferriera S."/>
            <person name="Johnson J."/>
            <person name="Glockner F.O."/>
            <person name="Amann R."/>
        </authorList>
    </citation>
    <scope>NUCLEOTIDE SEQUENCE [LARGE SCALE GENOMIC DNA]</scope>
    <source>
        <strain evidence="3">KT71</strain>
    </source>
</reference>
<feature type="signal peptide" evidence="1">
    <location>
        <begin position="1"/>
        <end position="18"/>
    </location>
</feature>
<evidence type="ECO:0000259" key="2">
    <source>
        <dbReference type="Pfam" id="PF08334"/>
    </source>
</evidence>
<keyword evidence="1" id="KW-0732">Signal</keyword>
<dbReference type="Proteomes" id="UP000019205">
    <property type="component" value="Chromosome"/>
</dbReference>
<proteinExistence type="predicted"/>
<sequence>MLSRVSLLVFLSAVSGCASYTADYQERLIRSLPNQRDVTIHDSRSYPGKILCGSYSRLTSNGFTMHRGRFVVGEDMIIAAPSKEEVQVYCSKDSEQAFYDITGIGGPDIDWTALSTVRDDMLAIDAAITRYYDAAATLPAPLDKLLSGDYGVGTANLADPWGNAYHYEGGLSGRTVPQYQLRSYGADGLEGGSGPDADVSREQIQMLKHVLRIKGY</sequence>
<keyword evidence="4" id="KW-1185">Reference proteome</keyword>
<evidence type="ECO:0000313" key="3">
    <source>
        <dbReference type="EMBL" id="EAQ96356.1"/>
    </source>
</evidence>
<dbReference type="Pfam" id="PF08334">
    <property type="entry name" value="T2SSG"/>
    <property type="match status" value="1"/>
</dbReference>
<dbReference type="eggNOG" id="ENOG5033PWW">
    <property type="taxonomic scope" value="Bacteria"/>
</dbReference>
<gene>
    <name evidence="3" type="ORF">KT71_13255</name>
</gene>
<dbReference type="AlphaFoldDB" id="A4ACC8"/>
<reference evidence="3 4" key="2">
    <citation type="journal article" date="2009" name="PLoS ONE">
        <title>The photosynthetic apparatus and its regulation in the aerobic gammaproteobacterium Congregibacter litoralis gen. nov., sp. nov.</title>
        <authorList>
            <person name="Spring S."/>
            <person name="Lunsdorf H."/>
            <person name="Fuchs B.M."/>
            <person name="Tindall B.J."/>
        </authorList>
    </citation>
    <scope>NUCLEOTIDE SEQUENCE [LARGE SCALE GENOMIC DNA]</scope>
    <source>
        <strain evidence="3">KT71</strain>
    </source>
</reference>
<comment type="caution">
    <text evidence="3">The sequence shown here is derived from an EMBL/GenBank/DDBJ whole genome shotgun (WGS) entry which is preliminary data.</text>
</comment>
<dbReference type="STRING" id="314285.KT71_13255"/>
<evidence type="ECO:0000313" key="4">
    <source>
        <dbReference type="Proteomes" id="UP000019205"/>
    </source>
</evidence>
<dbReference type="OrthoDB" id="9795612at2"/>
<accession>A4ACC8</accession>
<dbReference type="RefSeq" id="WP_008295086.1">
    <property type="nucleotide sequence ID" value="NZ_CM002299.1"/>
</dbReference>
<dbReference type="EMBL" id="AAOA02000001">
    <property type="protein sequence ID" value="EAQ96356.1"/>
    <property type="molecule type" value="Genomic_DNA"/>
</dbReference>
<dbReference type="InterPro" id="IPR013545">
    <property type="entry name" value="T2SS_protein-GspG_C"/>
</dbReference>
<name>A4ACC8_9GAMM</name>
<feature type="domain" description="Type II secretion system protein GspG C-terminal" evidence="2">
    <location>
        <begin position="147"/>
        <end position="200"/>
    </location>
</feature>
<dbReference type="InterPro" id="IPR045584">
    <property type="entry name" value="Pilin-like"/>
</dbReference>
<evidence type="ECO:0000256" key="1">
    <source>
        <dbReference type="SAM" id="SignalP"/>
    </source>
</evidence>
<dbReference type="Gene3D" id="3.30.700.10">
    <property type="entry name" value="Glycoprotein, Type 4 Pilin"/>
    <property type="match status" value="1"/>
</dbReference>
<feature type="chain" id="PRO_5002665554" evidence="1">
    <location>
        <begin position="19"/>
        <end position="216"/>
    </location>
</feature>
<dbReference type="PROSITE" id="PS51257">
    <property type="entry name" value="PROKAR_LIPOPROTEIN"/>
    <property type="match status" value="1"/>
</dbReference>
<organism evidence="3 4">
    <name type="scientific">Congregibacter litoralis KT71</name>
    <dbReference type="NCBI Taxonomy" id="314285"/>
    <lineage>
        <taxon>Bacteria</taxon>
        <taxon>Pseudomonadati</taxon>
        <taxon>Pseudomonadota</taxon>
        <taxon>Gammaproteobacteria</taxon>
        <taxon>Cellvibrionales</taxon>
        <taxon>Halieaceae</taxon>
        <taxon>Congregibacter</taxon>
    </lineage>
</organism>
<dbReference type="HOGENOM" id="CLU_1276128_0_0_6"/>
<protein>
    <submittedName>
        <fullName evidence="3">Type II secretion system (T2SS), protein G</fullName>
    </submittedName>
</protein>
<dbReference type="SUPFAM" id="SSF54523">
    <property type="entry name" value="Pili subunits"/>
    <property type="match status" value="1"/>
</dbReference>